<evidence type="ECO:0000259" key="5">
    <source>
        <dbReference type="Pfam" id="PF19440"/>
    </source>
</evidence>
<proteinExistence type="inferred from homology"/>
<evidence type="ECO:0000256" key="1">
    <source>
        <dbReference type="ARBA" id="ARBA00002550"/>
    </source>
</evidence>
<dbReference type="PANTHER" id="PTHR23083">
    <property type="entry name" value="TETRATRICOPEPTIDE REPEAT PROTEIN, TPR"/>
    <property type="match status" value="1"/>
</dbReference>
<accession>A0A4P9XPL7</accession>
<feature type="repeat" description="TPR" evidence="3">
    <location>
        <begin position="866"/>
        <end position="899"/>
    </location>
</feature>
<feature type="region of interest" description="Disordered" evidence="4">
    <location>
        <begin position="657"/>
        <end position="709"/>
    </location>
</feature>
<dbReference type="AlphaFoldDB" id="A0A4P9XPL7"/>
<protein>
    <recommendedName>
        <fullName evidence="5">Tetratricopeptide repeat protein 7 N-terminal domain-containing protein</fullName>
    </recommendedName>
</protein>
<dbReference type="Proteomes" id="UP000271241">
    <property type="component" value="Unassembled WGS sequence"/>
</dbReference>
<dbReference type="InterPro" id="IPR011990">
    <property type="entry name" value="TPR-like_helical_dom_sf"/>
</dbReference>
<dbReference type="PANTHER" id="PTHR23083:SF464">
    <property type="entry name" value="TETRATRICOPEPTIDE REPEAT DOMAIN 7, ISOFORM A"/>
    <property type="match status" value="1"/>
</dbReference>
<dbReference type="PROSITE" id="PS50005">
    <property type="entry name" value="TPR"/>
    <property type="match status" value="2"/>
</dbReference>
<comment type="function">
    <text evidence="1">Involved in endocytosis.</text>
</comment>
<name>A0A4P9XPL7_9FUNG</name>
<dbReference type="OrthoDB" id="29013at2759"/>
<feature type="domain" description="Tetratricopeptide repeat protein 7 N-terminal" evidence="5">
    <location>
        <begin position="3"/>
        <end position="179"/>
    </location>
</feature>
<dbReference type="Pfam" id="PF13181">
    <property type="entry name" value="TPR_8"/>
    <property type="match status" value="1"/>
</dbReference>
<evidence type="ECO:0000313" key="7">
    <source>
        <dbReference type="Proteomes" id="UP000271241"/>
    </source>
</evidence>
<keyword evidence="7" id="KW-1185">Reference proteome</keyword>
<evidence type="ECO:0000313" key="6">
    <source>
        <dbReference type="EMBL" id="RKP07381.1"/>
    </source>
</evidence>
<gene>
    <name evidence="6" type="ORF">THASP1DRAFT_30806</name>
</gene>
<dbReference type="Pfam" id="PF13432">
    <property type="entry name" value="TPR_16"/>
    <property type="match status" value="2"/>
</dbReference>
<evidence type="ECO:0000256" key="4">
    <source>
        <dbReference type="SAM" id="MobiDB-lite"/>
    </source>
</evidence>
<evidence type="ECO:0000256" key="3">
    <source>
        <dbReference type="PROSITE-ProRule" id="PRU00339"/>
    </source>
</evidence>
<dbReference type="InterPro" id="IPR051722">
    <property type="entry name" value="Endocytosis_PI4K-reg_protein"/>
</dbReference>
<comment type="similarity">
    <text evidence="2">Belongs to the YPP1 family.</text>
</comment>
<dbReference type="Gene3D" id="1.25.40.10">
    <property type="entry name" value="Tetratricopeptide repeat domain"/>
    <property type="match status" value="2"/>
</dbReference>
<dbReference type="STRING" id="78915.A0A4P9XPL7"/>
<feature type="repeat" description="TPR" evidence="3">
    <location>
        <begin position="797"/>
        <end position="830"/>
    </location>
</feature>
<dbReference type="Pfam" id="PF19440">
    <property type="entry name" value="TTC7_N"/>
    <property type="match status" value="1"/>
</dbReference>
<sequence length="909" mass="100579">MTAGLSRKAQLIARDIEASRIAGRWTEIPELARRYLKHNPAGAALYHAILAEYQAYTFLSSLNEVEIYADDAPERISAPTGMTVPVRDEFQSHVQQAKQRAVDEAERQDAAVLYALFQCFTGDYVEALETLNDAQWPPVSENDMPLSVEGYRFVLVVQAWVIKGICQEATQMSADSAIDSFLKARQLFKEYSGERGDSLVWLIEETLYRLPLFYLRNGDRTRAIESFREYRDYCVGWPQEFRPAKRLVLCRHCIPLISTAYSEGDYIPCVPTFLNNTAGANDTPAIQAPLTFRQEIIQLHEIYEDAVHRCSKFPRSGQLNQLPLEMADRIVFDWKLIGAATRGERRAIMLYRATELTFQSPAIMRHLINALIALGEYEEAELALESYADLVTKRGNIVSAHDMGVQQDTATSERQGSKGSLVAKTMPFVREDAEHPQKAVETLLVGARLKLTDLGKPKDGVKFAELAIRLCEESENVVEAYTHSIAWQLTGVGYGLMAREANQHELRPALYEQAISALTEAISRNPENAEAHYHLALQHADGRNLAQSLVSVKQSLQLDPSRVRAWHLLALLMSANKDIEGALRICSIGVETSEWEVQPDGTGERQGQAGEGEDVLALMVTRTALEELLHGPKEALAHLNTLFTLYGRVFAGEGGGSAASEMNSTVRRDNDTQPAGGGSTRIARSLASHPARRAGASLSATTPSRSGRLDVPMGSYAGSVINGGGSGSRVAPTVASSRSSYSLASRVTTRVRLRRQRALKALTELWLLSASAFRRLGRLEDARQAVEEAEGADSESAAVSCQAGLLLLEQGKTEDALTAFSKAVFLEPHHVQATVLLARANMLLNRSPLAEGLLRTTTRSRGWNNADAWYYLGNVYRQTDRADRAKECFWYALDLESTRPARAFYTLLP</sequence>
<keyword evidence="3" id="KW-0802">TPR repeat</keyword>
<evidence type="ECO:0000256" key="2">
    <source>
        <dbReference type="ARBA" id="ARBA00038251"/>
    </source>
</evidence>
<dbReference type="SMART" id="SM00028">
    <property type="entry name" value="TPR"/>
    <property type="match status" value="6"/>
</dbReference>
<dbReference type="SUPFAM" id="SSF48452">
    <property type="entry name" value="TPR-like"/>
    <property type="match status" value="2"/>
</dbReference>
<reference evidence="7" key="1">
    <citation type="journal article" date="2018" name="Nat. Microbiol.">
        <title>Leveraging single-cell genomics to expand the fungal tree of life.</title>
        <authorList>
            <person name="Ahrendt S.R."/>
            <person name="Quandt C.A."/>
            <person name="Ciobanu D."/>
            <person name="Clum A."/>
            <person name="Salamov A."/>
            <person name="Andreopoulos B."/>
            <person name="Cheng J.F."/>
            <person name="Woyke T."/>
            <person name="Pelin A."/>
            <person name="Henrissat B."/>
            <person name="Reynolds N.K."/>
            <person name="Benny G.L."/>
            <person name="Smith M.E."/>
            <person name="James T.Y."/>
            <person name="Grigoriev I.V."/>
        </authorList>
    </citation>
    <scope>NUCLEOTIDE SEQUENCE [LARGE SCALE GENOMIC DNA]</scope>
    <source>
        <strain evidence="7">RSA 1356</strain>
    </source>
</reference>
<dbReference type="InterPro" id="IPR019734">
    <property type="entry name" value="TPR_rpt"/>
</dbReference>
<organism evidence="6 7">
    <name type="scientific">Thamnocephalis sphaerospora</name>
    <dbReference type="NCBI Taxonomy" id="78915"/>
    <lineage>
        <taxon>Eukaryota</taxon>
        <taxon>Fungi</taxon>
        <taxon>Fungi incertae sedis</taxon>
        <taxon>Zoopagomycota</taxon>
        <taxon>Zoopagomycotina</taxon>
        <taxon>Zoopagomycetes</taxon>
        <taxon>Zoopagales</taxon>
        <taxon>Sigmoideomycetaceae</taxon>
        <taxon>Thamnocephalis</taxon>
    </lineage>
</organism>
<dbReference type="InterPro" id="IPR045819">
    <property type="entry name" value="TTC7_N"/>
</dbReference>
<dbReference type="EMBL" id="KZ992728">
    <property type="protein sequence ID" value="RKP07381.1"/>
    <property type="molecule type" value="Genomic_DNA"/>
</dbReference>